<keyword evidence="1" id="KW-0067">ATP-binding</keyword>
<proteinExistence type="predicted"/>
<keyword evidence="1" id="KW-0547">Nucleotide-binding</keyword>
<dbReference type="EMBL" id="AJXZ01000049">
    <property type="protein sequence ID" value="EIM72728.1"/>
    <property type="molecule type" value="Genomic_DNA"/>
</dbReference>
<name>I5BT26_9HYPH</name>
<evidence type="ECO:0000313" key="2">
    <source>
        <dbReference type="Proteomes" id="UP000004622"/>
    </source>
</evidence>
<reference evidence="1 2" key="1">
    <citation type="journal article" date="2012" name="J. Bacteriol.">
        <title>Genome Sequence of Nitratireductor aquibiodomus Strain RA22.</title>
        <authorList>
            <person name="Singh A."/>
            <person name="Jangir P.K."/>
            <person name="Kumari C."/>
            <person name="Sharma R."/>
        </authorList>
    </citation>
    <scope>NUCLEOTIDE SEQUENCE [LARGE SCALE GENOMIC DNA]</scope>
    <source>
        <strain evidence="1 2">RA22</strain>
    </source>
</reference>
<dbReference type="STRING" id="204799.GCA_001696575_00102"/>
<sequence length="93" mass="10212">MALACAVIASAKPHTDGAIKSGIGPLQRWSPQMQHDLSLAQKYAWNLARTLMTPIVLFKSDDEYGVLPADEVEDTEIVILFEYDPYAGGHSVH</sequence>
<dbReference type="PATRIC" id="fig|1189611.3.peg.3801"/>
<dbReference type="GO" id="GO:0004386">
    <property type="term" value="F:helicase activity"/>
    <property type="evidence" value="ECO:0007669"/>
    <property type="project" value="UniProtKB-KW"/>
</dbReference>
<dbReference type="Proteomes" id="UP000004622">
    <property type="component" value="Unassembled WGS sequence"/>
</dbReference>
<accession>I5BT26</accession>
<comment type="caution">
    <text evidence="1">The sequence shown here is derived from an EMBL/GenBank/DDBJ whole genome shotgun (WGS) entry which is preliminary data.</text>
</comment>
<evidence type="ECO:0000313" key="1">
    <source>
        <dbReference type="EMBL" id="EIM72728.1"/>
    </source>
</evidence>
<keyword evidence="1" id="KW-0347">Helicase</keyword>
<dbReference type="AlphaFoldDB" id="I5BT26"/>
<keyword evidence="1" id="KW-0378">Hydrolase</keyword>
<gene>
    <name evidence="1" type="ORF">A33O_18829</name>
</gene>
<protein>
    <submittedName>
        <fullName evidence="1">Helicase subunit of the DNA excision repair complex</fullName>
    </submittedName>
</protein>
<organism evidence="1 2">
    <name type="scientific">Nitratireductor aquibiodomus RA22</name>
    <dbReference type="NCBI Taxonomy" id="1189611"/>
    <lineage>
        <taxon>Bacteria</taxon>
        <taxon>Pseudomonadati</taxon>
        <taxon>Pseudomonadota</taxon>
        <taxon>Alphaproteobacteria</taxon>
        <taxon>Hyphomicrobiales</taxon>
        <taxon>Phyllobacteriaceae</taxon>
        <taxon>Nitratireductor</taxon>
    </lineage>
</organism>